<proteinExistence type="predicted"/>
<reference evidence="1" key="1">
    <citation type="submission" date="2022-02" db="EMBL/GenBank/DDBJ databases">
        <title>Plant Genome Project.</title>
        <authorList>
            <person name="Zhang R.-G."/>
        </authorList>
    </citation>
    <scope>NUCLEOTIDE SEQUENCE</scope>
    <source>
        <strain evidence="1">AT1</strain>
    </source>
</reference>
<dbReference type="EMBL" id="CM046400">
    <property type="protein sequence ID" value="KAI8523326.1"/>
    <property type="molecule type" value="Genomic_DNA"/>
</dbReference>
<accession>A0ACC0L514</accession>
<protein>
    <submittedName>
        <fullName evidence="1">Uncharacterized protein</fullName>
    </submittedName>
</protein>
<sequence>MPKHLSNPAPPPSPSALCPNSGTLSDAGGGAKPFSLDLFYAGSDKKDARPVGISAGVATLIKIYALVLAGKVLLNFIPNVPWEKQPMAAMSHVTDPYLHTFQKGFVNTLTNPTVVKRSLLPTPLHRQHRNKSTD</sequence>
<comment type="caution">
    <text evidence="1">The sequence shown here is derived from an EMBL/GenBank/DDBJ whole genome shotgun (WGS) entry which is preliminary data.</text>
</comment>
<keyword evidence="2" id="KW-1185">Reference proteome</keyword>
<dbReference type="Proteomes" id="UP001062846">
    <property type="component" value="Chromosome 13"/>
</dbReference>
<name>A0ACC0L514_RHOML</name>
<evidence type="ECO:0000313" key="1">
    <source>
        <dbReference type="EMBL" id="KAI8523326.1"/>
    </source>
</evidence>
<organism evidence="1 2">
    <name type="scientific">Rhododendron molle</name>
    <name type="common">Chinese azalea</name>
    <name type="synonym">Azalea mollis</name>
    <dbReference type="NCBI Taxonomy" id="49168"/>
    <lineage>
        <taxon>Eukaryota</taxon>
        <taxon>Viridiplantae</taxon>
        <taxon>Streptophyta</taxon>
        <taxon>Embryophyta</taxon>
        <taxon>Tracheophyta</taxon>
        <taxon>Spermatophyta</taxon>
        <taxon>Magnoliopsida</taxon>
        <taxon>eudicotyledons</taxon>
        <taxon>Gunneridae</taxon>
        <taxon>Pentapetalae</taxon>
        <taxon>asterids</taxon>
        <taxon>Ericales</taxon>
        <taxon>Ericaceae</taxon>
        <taxon>Ericoideae</taxon>
        <taxon>Rhodoreae</taxon>
        <taxon>Rhododendron</taxon>
    </lineage>
</organism>
<gene>
    <name evidence="1" type="ORF">RHMOL_Rhmol13G0064700</name>
</gene>
<evidence type="ECO:0000313" key="2">
    <source>
        <dbReference type="Proteomes" id="UP001062846"/>
    </source>
</evidence>